<feature type="non-terminal residue" evidence="1">
    <location>
        <position position="1"/>
    </location>
</feature>
<proteinExistence type="predicted"/>
<gene>
    <name evidence="1" type="ORF">NA56DRAFT_587674</name>
</gene>
<dbReference type="Proteomes" id="UP000235672">
    <property type="component" value="Unassembled WGS sequence"/>
</dbReference>
<protein>
    <submittedName>
        <fullName evidence="1">Uncharacterized protein</fullName>
    </submittedName>
</protein>
<dbReference type="AlphaFoldDB" id="A0A2J6PDM4"/>
<dbReference type="OrthoDB" id="3528001at2759"/>
<name>A0A2J6PDM4_9HELO</name>
<reference evidence="1 2" key="1">
    <citation type="submission" date="2016-05" db="EMBL/GenBank/DDBJ databases">
        <title>A degradative enzymes factory behind the ericoid mycorrhizal symbiosis.</title>
        <authorList>
            <consortium name="DOE Joint Genome Institute"/>
            <person name="Martino E."/>
            <person name="Morin E."/>
            <person name="Grelet G."/>
            <person name="Kuo A."/>
            <person name="Kohler A."/>
            <person name="Daghino S."/>
            <person name="Barry K."/>
            <person name="Choi C."/>
            <person name="Cichocki N."/>
            <person name="Clum A."/>
            <person name="Copeland A."/>
            <person name="Hainaut M."/>
            <person name="Haridas S."/>
            <person name="Labutti K."/>
            <person name="Lindquist E."/>
            <person name="Lipzen A."/>
            <person name="Khouja H.-R."/>
            <person name="Murat C."/>
            <person name="Ohm R."/>
            <person name="Olson A."/>
            <person name="Spatafora J."/>
            <person name="Veneault-Fourrey C."/>
            <person name="Henrissat B."/>
            <person name="Grigoriev I."/>
            <person name="Martin F."/>
            <person name="Perotto S."/>
        </authorList>
    </citation>
    <scope>NUCLEOTIDE SEQUENCE [LARGE SCALE GENOMIC DNA]</scope>
    <source>
        <strain evidence="1 2">UAMH 7357</strain>
    </source>
</reference>
<organism evidence="1 2">
    <name type="scientific">Hyaloscypha hepaticicola</name>
    <dbReference type="NCBI Taxonomy" id="2082293"/>
    <lineage>
        <taxon>Eukaryota</taxon>
        <taxon>Fungi</taxon>
        <taxon>Dikarya</taxon>
        <taxon>Ascomycota</taxon>
        <taxon>Pezizomycotina</taxon>
        <taxon>Leotiomycetes</taxon>
        <taxon>Helotiales</taxon>
        <taxon>Hyaloscyphaceae</taxon>
        <taxon>Hyaloscypha</taxon>
    </lineage>
</organism>
<dbReference type="STRING" id="1745343.A0A2J6PDM4"/>
<evidence type="ECO:0000313" key="1">
    <source>
        <dbReference type="EMBL" id="PMD12151.1"/>
    </source>
</evidence>
<dbReference type="EMBL" id="KZ613562">
    <property type="protein sequence ID" value="PMD12151.1"/>
    <property type="molecule type" value="Genomic_DNA"/>
</dbReference>
<keyword evidence="2" id="KW-1185">Reference proteome</keyword>
<accession>A0A2J6PDM4</accession>
<evidence type="ECO:0000313" key="2">
    <source>
        <dbReference type="Proteomes" id="UP000235672"/>
    </source>
</evidence>
<sequence>LPDPEKFTGSTYKFDTWLPSIKAKLRVDSPIIGDEIAQFYYIYLNLDSSVQSIVLL</sequence>